<dbReference type="GO" id="GO:0016747">
    <property type="term" value="F:acyltransferase activity, transferring groups other than amino-acyl groups"/>
    <property type="evidence" value="ECO:0007669"/>
    <property type="project" value="InterPro"/>
</dbReference>
<dbReference type="PANTHER" id="PTHR43420:SF12">
    <property type="entry name" value="N-ACETYLTRANSFERASE DOMAIN-CONTAINING PROTEIN"/>
    <property type="match status" value="1"/>
</dbReference>
<dbReference type="PROSITE" id="PS51186">
    <property type="entry name" value="GNAT"/>
    <property type="match status" value="1"/>
</dbReference>
<feature type="domain" description="N-acetyltransferase" evidence="3">
    <location>
        <begin position="100"/>
        <end position="242"/>
    </location>
</feature>
<dbReference type="PANTHER" id="PTHR43420">
    <property type="entry name" value="ACETYLTRANSFERASE"/>
    <property type="match status" value="1"/>
</dbReference>
<dbReference type="InterPro" id="IPR000182">
    <property type="entry name" value="GNAT_dom"/>
</dbReference>
<proteinExistence type="predicted"/>
<sequence>MLARRIEEAALNSWPAQQQAFLDGWILRFAKGYTKRANSITPLYPSFLPIQDKLAFCEKLYNKQGQPTIFRLLSFQPEIQALDQALDQHGYHYHETTLVFHTRLATPTTEPSIQTVPREDWLALYAHFSRVPLAQQDRHRTILARILPESLFAVLYDEGTPVACGLGVLENGLLGLFDIVTDPEQRNRGNGTRLITDMLAWGHAHGATEAYLQVVETNEIARRLYTRIGFQELYHYWHRIQS</sequence>
<dbReference type="EMBL" id="AP019376">
    <property type="protein sequence ID" value="BBH87556.1"/>
    <property type="molecule type" value="Genomic_DNA"/>
</dbReference>
<name>A0A455SIL1_9CHLR</name>
<gene>
    <name evidence="4" type="ORF">KTC_23070</name>
</gene>
<evidence type="ECO:0000259" key="3">
    <source>
        <dbReference type="PROSITE" id="PS51186"/>
    </source>
</evidence>
<dbReference type="SUPFAM" id="SSF55729">
    <property type="entry name" value="Acyl-CoA N-acyltransferases (Nat)"/>
    <property type="match status" value="1"/>
</dbReference>
<keyword evidence="1 4" id="KW-0808">Transferase</keyword>
<dbReference type="CDD" id="cd04301">
    <property type="entry name" value="NAT_SF"/>
    <property type="match status" value="1"/>
</dbReference>
<protein>
    <submittedName>
        <fullName evidence="4">Acetyltransferase, GNAT family protein</fullName>
    </submittedName>
</protein>
<dbReference type="InterPro" id="IPR050680">
    <property type="entry name" value="YpeA/RimI_acetyltransf"/>
</dbReference>
<keyword evidence="2" id="KW-0012">Acyltransferase</keyword>
<dbReference type="AlphaFoldDB" id="A0A455SIL1"/>
<evidence type="ECO:0000313" key="4">
    <source>
        <dbReference type="EMBL" id="BBH87556.1"/>
    </source>
</evidence>
<dbReference type="InterPro" id="IPR016181">
    <property type="entry name" value="Acyl_CoA_acyltransferase"/>
</dbReference>
<reference evidence="4" key="1">
    <citation type="submission" date="2018-12" db="EMBL/GenBank/DDBJ databases">
        <title>Novel natural products biosynthetic potential of the class Ktedonobacteria.</title>
        <authorList>
            <person name="Zheng Y."/>
            <person name="Saitou A."/>
            <person name="Wang C.M."/>
            <person name="Toyoda A."/>
            <person name="Minakuchi Y."/>
            <person name="Sekiguchi Y."/>
            <person name="Ueda K."/>
            <person name="Takano H."/>
            <person name="Sakai Y."/>
            <person name="Yokota A."/>
            <person name="Yabe S."/>
        </authorList>
    </citation>
    <scope>NUCLEOTIDE SEQUENCE</scope>
    <source>
        <strain evidence="4">COM3</strain>
    </source>
</reference>
<dbReference type="InterPro" id="IPR056935">
    <property type="entry name" value="Rv0428c-like_C"/>
</dbReference>
<evidence type="ECO:0000256" key="2">
    <source>
        <dbReference type="ARBA" id="ARBA00023315"/>
    </source>
</evidence>
<dbReference type="Gene3D" id="3.40.630.30">
    <property type="match status" value="1"/>
</dbReference>
<evidence type="ECO:0000256" key="1">
    <source>
        <dbReference type="ARBA" id="ARBA00022679"/>
    </source>
</evidence>
<organism evidence="4">
    <name type="scientific">Thermosporothrix sp. COM3</name>
    <dbReference type="NCBI Taxonomy" id="2490863"/>
    <lineage>
        <taxon>Bacteria</taxon>
        <taxon>Bacillati</taxon>
        <taxon>Chloroflexota</taxon>
        <taxon>Ktedonobacteria</taxon>
        <taxon>Ktedonobacterales</taxon>
        <taxon>Thermosporotrichaceae</taxon>
        <taxon>Thermosporothrix</taxon>
    </lineage>
</organism>
<dbReference type="Pfam" id="PF24553">
    <property type="entry name" value="Rv0428c_C"/>
    <property type="match status" value="1"/>
</dbReference>
<accession>A0A455SIL1</accession>